<dbReference type="GO" id="GO:0005829">
    <property type="term" value="C:cytosol"/>
    <property type="evidence" value="ECO:0007669"/>
    <property type="project" value="TreeGrafter"/>
</dbReference>
<evidence type="ECO:0000256" key="1">
    <source>
        <dbReference type="ARBA" id="ARBA00000707"/>
    </source>
</evidence>
<protein>
    <recommendedName>
        <fullName evidence="11">Ubiquitin thioesterase OTU</fullName>
        <ecNumber evidence="11">3.4.19.12</ecNumber>
    </recommendedName>
</protein>
<dbReference type="Pfam" id="PF24560">
    <property type="entry name" value="zf-C2H2_OTU1_C"/>
    <property type="match status" value="1"/>
</dbReference>
<gene>
    <name evidence="14" type="primary">OTU1</name>
    <name evidence="14" type="ORF">LTR25_007173</name>
</gene>
<dbReference type="GO" id="GO:0016579">
    <property type="term" value="P:protein deubiquitination"/>
    <property type="evidence" value="ECO:0007669"/>
    <property type="project" value="TreeGrafter"/>
</dbReference>
<keyword evidence="5" id="KW-0479">Metal-binding</keyword>
<dbReference type="GO" id="GO:0005634">
    <property type="term" value="C:nucleus"/>
    <property type="evidence" value="ECO:0007669"/>
    <property type="project" value="TreeGrafter"/>
</dbReference>
<dbReference type="AlphaFoldDB" id="A0AAV9Q3I2"/>
<evidence type="ECO:0000256" key="5">
    <source>
        <dbReference type="ARBA" id="ARBA00022723"/>
    </source>
</evidence>
<dbReference type="Gene3D" id="3.10.20.90">
    <property type="entry name" value="Phosphatidylinositol 3-kinase Catalytic Subunit, Chain A, domain 1"/>
    <property type="match status" value="1"/>
</dbReference>
<evidence type="ECO:0000256" key="10">
    <source>
        <dbReference type="ARBA" id="ARBA00022833"/>
    </source>
</evidence>
<evidence type="ECO:0000256" key="4">
    <source>
        <dbReference type="ARBA" id="ARBA00022670"/>
    </source>
</evidence>
<keyword evidence="10" id="KW-0862">Zinc</keyword>
<evidence type="ECO:0000259" key="13">
    <source>
        <dbReference type="PROSITE" id="PS50802"/>
    </source>
</evidence>
<dbReference type="InterPro" id="IPR048857">
    <property type="entry name" value="OTU1_Ubl"/>
</dbReference>
<evidence type="ECO:0000256" key="7">
    <source>
        <dbReference type="ARBA" id="ARBA00022786"/>
    </source>
</evidence>
<reference evidence="14 15" key="1">
    <citation type="submission" date="2023-06" db="EMBL/GenBank/DDBJ databases">
        <title>Black Yeasts Isolated from many extreme environments.</title>
        <authorList>
            <person name="Coleine C."/>
            <person name="Stajich J.E."/>
            <person name="Selbmann L."/>
        </authorList>
    </citation>
    <scope>NUCLEOTIDE SEQUENCE [LARGE SCALE GENOMIC DNA]</scope>
    <source>
        <strain evidence="14 15">CCFEE 5887</strain>
    </source>
</reference>
<dbReference type="SUPFAM" id="SSF54236">
    <property type="entry name" value="Ubiquitin-like"/>
    <property type="match status" value="1"/>
</dbReference>
<keyword evidence="6" id="KW-0863">Zinc-finger</keyword>
<comment type="catalytic activity">
    <reaction evidence="1 11">
        <text>Thiol-dependent hydrolysis of ester, thioester, amide, peptide and isopeptide bonds formed by the C-terminal Gly of ubiquitin (a 76-residue protein attached to proteins as an intracellular targeting signal).</text>
        <dbReference type="EC" id="3.4.19.12"/>
    </reaction>
</comment>
<comment type="caution">
    <text evidence="14">The sequence shown here is derived from an EMBL/GenBank/DDBJ whole genome shotgun (WGS) entry which is preliminary data.</text>
</comment>
<dbReference type="InterPro" id="IPR029071">
    <property type="entry name" value="Ubiquitin-like_domsf"/>
</dbReference>
<name>A0AAV9Q3I2_9PEZI</name>
<evidence type="ECO:0000256" key="9">
    <source>
        <dbReference type="ARBA" id="ARBA00022807"/>
    </source>
</evidence>
<feature type="region of interest" description="Disordered" evidence="12">
    <location>
        <begin position="77"/>
        <end position="151"/>
    </location>
</feature>
<keyword evidence="7 11" id="KW-0833">Ubl conjugation pathway</keyword>
<dbReference type="GO" id="GO:0008270">
    <property type="term" value="F:zinc ion binding"/>
    <property type="evidence" value="ECO:0007669"/>
    <property type="project" value="UniProtKB-KW"/>
</dbReference>
<dbReference type="PROSITE" id="PS50802">
    <property type="entry name" value="OTU"/>
    <property type="match status" value="1"/>
</dbReference>
<comment type="function">
    <text evidence="11">Hydrolase that can remove conjugated ubiquitin from proteins and may therefore play an important regulatory role at the level of protein turnover by preventing degradation.</text>
</comment>
<keyword evidence="9 11" id="KW-0788">Thiol protease</keyword>
<feature type="compositionally biased region" description="Low complexity" evidence="12">
    <location>
        <begin position="98"/>
        <end position="109"/>
    </location>
</feature>
<organism evidence="14 15">
    <name type="scientific">Vermiconidia calcicola</name>
    <dbReference type="NCBI Taxonomy" id="1690605"/>
    <lineage>
        <taxon>Eukaryota</taxon>
        <taxon>Fungi</taxon>
        <taxon>Dikarya</taxon>
        <taxon>Ascomycota</taxon>
        <taxon>Pezizomycotina</taxon>
        <taxon>Dothideomycetes</taxon>
        <taxon>Dothideomycetidae</taxon>
        <taxon>Mycosphaerellales</taxon>
        <taxon>Extremaceae</taxon>
        <taxon>Vermiconidia</taxon>
    </lineage>
</organism>
<proteinExistence type="predicted"/>
<dbReference type="FunFam" id="3.90.70.80:FF:000016">
    <property type="entry name" value="Putative ubiquitin thioesterase otu1"/>
    <property type="match status" value="1"/>
</dbReference>
<keyword evidence="15" id="KW-1185">Reference proteome</keyword>
<dbReference type="Proteomes" id="UP001345827">
    <property type="component" value="Unassembled WGS sequence"/>
</dbReference>
<dbReference type="GO" id="GO:0036503">
    <property type="term" value="P:ERAD pathway"/>
    <property type="evidence" value="ECO:0007669"/>
    <property type="project" value="TreeGrafter"/>
</dbReference>
<dbReference type="Gene3D" id="3.90.70.80">
    <property type="match status" value="1"/>
</dbReference>
<accession>A0AAV9Q3I2</accession>
<dbReference type="SUPFAM" id="SSF54001">
    <property type="entry name" value="Cysteine proteinases"/>
    <property type="match status" value="1"/>
</dbReference>
<dbReference type="GO" id="GO:0004843">
    <property type="term" value="F:cysteine-type deubiquitinase activity"/>
    <property type="evidence" value="ECO:0007669"/>
    <property type="project" value="UniProtKB-UniRule"/>
</dbReference>
<dbReference type="CDD" id="cd22745">
    <property type="entry name" value="OTU_OTU1"/>
    <property type="match status" value="1"/>
</dbReference>
<comment type="subcellular location">
    <subcellularLocation>
        <location evidence="2 11">Cytoplasm</location>
    </subcellularLocation>
</comment>
<evidence type="ECO:0000256" key="3">
    <source>
        <dbReference type="ARBA" id="ARBA00022490"/>
    </source>
</evidence>
<evidence type="ECO:0000256" key="2">
    <source>
        <dbReference type="ARBA" id="ARBA00004496"/>
    </source>
</evidence>
<evidence type="ECO:0000256" key="11">
    <source>
        <dbReference type="RuleBase" id="RU367104"/>
    </source>
</evidence>
<evidence type="ECO:0000313" key="15">
    <source>
        <dbReference type="Proteomes" id="UP001345827"/>
    </source>
</evidence>
<dbReference type="InterPro" id="IPR057766">
    <property type="entry name" value="Znf-C2H2_OTU1-like_C"/>
</dbReference>
<keyword evidence="8 11" id="KW-0378">Hydrolase</keyword>
<evidence type="ECO:0000256" key="12">
    <source>
        <dbReference type="SAM" id="MobiDB-lite"/>
    </source>
</evidence>
<dbReference type="Pfam" id="PF21403">
    <property type="entry name" value="OTU1_UBXL"/>
    <property type="match status" value="1"/>
</dbReference>
<dbReference type="InterPro" id="IPR038765">
    <property type="entry name" value="Papain-like_cys_pep_sf"/>
</dbReference>
<keyword evidence="4 14" id="KW-0645">Protease</keyword>
<dbReference type="GO" id="GO:0030968">
    <property type="term" value="P:endoplasmic reticulum unfolded protein response"/>
    <property type="evidence" value="ECO:0007669"/>
    <property type="project" value="TreeGrafter"/>
</dbReference>
<feature type="domain" description="OTU" evidence="13">
    <location>
        <begin position="161"/>
        <end position="282"/>
    </location>
</feature>
<dbReference type="EMBL" id="JAXLQG010000013">
    <property type="protein sequence ID" value="KAK5533308.1"/>
    <property type="molecule type" value="Genomic_DNA"/>
</dbReference>
<keyword evidence="3 11" id="KW-0963">Cytoplasm</keyword>
<dbReference type="EC" id="3.4.19.12" evidence="11"/>
<evidence type="ECO:0000313" key="14">
    <source>
        <dbReference type="EMBL" id="KAK5533308.1"/>
    </source>
</evidence>
<dbReference type="PANTHER" id="PTHR13312:SF0">
    <property type="entry name" value="UBIQUITIN THIOESTERASE OTU1"/>
    <property type="match status" value="1"/>
</dbReference>
<sequence>MRLRIRGPSGKSSTVTLDDSATIETLKKTIATETSLSSFEVKYGYPPKTLVLDQYAPSRLLSDLEVKLNGEQLIVNNVEPSNRKDTSPQPQTFKFSGAEEGPPAGAAGPSRDGSLLSASLGQTKPPKMQKPSSAPLSLSRKENKEMADPPEIFIPDLGGSLVLRIMPDDNSCLFRAVASAIMSNLDTMTELRSIVAQVIQANPDKYSKAVLDNKDPDSYCRWIQSEDAWGGQIELDILSQQFDVEICSIDVQTLRVDRYNEGAPRRCFLVYSGIHYDIIALSLFEMPPEDDVKQFEQPLSDEVLPQAVALCQKLQERHYFTDTAGFTLRCGDCGTTCVGEAGATQHAQATGHYNFGEAS</sequence>
<dbReference type="Pfam" id="PF02338">
    <property type="entry name" value="OTU"/>
    <property type="match status" value="1"/>
</dbReference>
<dbReference type="InterPro" id="IPR003323">
    <property type="entry name" value="OTU_dom"/>
</dbReference>
<dbReference type="PANTHER" id="PTHR13312">
    <property type="entry name" value="HIV-INDUCED PROTEIN-7-LIKE PROTEASE"/>
    <property type="match status" value="1"/>
</dbReference>
<evidence type="ECO:0000256" key="8">
    <source>
        <dbReference type="ARBA" id="ARBA00022801"/>
    </source>
</evidence>
<evidence type="ECO:0000256" key="6">
    <source>
        <dbReference type="ARBA" id="ARBA00022771"/>
    </source>
</evidence>